<evidence type="ECO:0000259" key="11">
    <source>
        <dbReference type="PROSITE" id="PS50835"/>
    </source>
</evidence>
<dbReference type="InterPro" id="IPR013783">
    <property type="entry name" value="Ig-like_fold"/>
</dbReference>
<dbReference type="InterPro" id="IPR003591">
    <property type="entry name" value="Leu-rich_rpt_typical-subtyp"/>
</dbReference>
<keyword evidence="2" id="KW-0433">Leucine-rich repeat</keyword>
<feature type="domain" description="PKD" evidence="10">
    <location>
        <begin position="1654"/>
        <end position="1725"/>
    </location>
</feature>
<keyword evidence="8" id="KW-1015">Disulfide bond</keyword>
<dbReference type="Pfam" id="PF13855">
    <property type="entry name" value="LRR_8"/>
    <property type="match status" value="1"/>
</dbReference>
<dbReference type="KEGG" id="fjo:Fjoh_0602"/>
<keyword evidence="5" id="KW-0677">Repeat</keyword>
<keyword evidence="6" id="KW-1133">Transmembrane helix</keyword>
<evidence type="ECO:0000256" key="4">
    <source>
        <dbReference type="ARBA" id="ARBA00022729"/>
    </source>
</evidence>
<dbReference type="Pfam" id="PF18911">
    <property type="entry name" value="PKD_4"/>
    <property type="match status" value="1"/>
</dbReference>
<feature type="domain" description="Ig-like" evidence="11">
    <location>
        <begin position="533"/>
        <end position="606"/>
    </location>
</feature>
<dbReference type="SMART" id="SM00365">
    <property type="entry name" value="LRR_SD22"/>
    <property type="match status" value="4"/>
</dbReference>
<dbReference type="PROSITE" id="PS50835">
    <property type="entry name" value="IG_LIKE"/>
    <property type="match status" value="1"/>
</dbReference>
<gene>
    <name evidence="12" type="ordered locus">Fjoh_0602</name>
</gene>
<dbReference type="GO" id="GO:0016020">
    <property type="term" value="C:membrane"/>
    <property type="evidence" value="ECO:0007669"/>
    <property type="project" value="UniProtKB-SubCell"/>
</dbReference>
<dbReference type="SMART" id="SM00369">
    <property type="entry name" value="LRR_TYP"/>
    <property type="match status" value="7"/>
</dbReference>
<sequence length="2491" mass="279277">MKIQMKLKYTLVFTIISFFISTAGFAQQYTDEEIGLNVSKITASLKEKGVAEADIEFEISLLRKMHTNQYAKIKQNENEILKETKAKALTNKSALTADISSTEKAALQALYNSTNGANWINKQGWDFSTPVTSWDGTNGWYGITVTNGTITSINLGQNNLTGTLASEIGSLTNLQQLYLQDNELSGAIPNEIGNLLSLKILYLNDNKLAGSIPTQMGNLVNLSQFALSFNKLSGSIPSSLGNLNNVEFFFIGNNELTGSIPPEIGNLSKVTHLYLYHNQLSGSIPTQIGNLSKVQALFLEYNNLSGSIPNEISNLSSLKFFNLSNNQLTGPIPTGIGNLYYNLLEVYFRNNQLSGPLTNDILLYNLVSLYLDNNQLSGPIPSSINRLRNIGLLYLDHNQFTGTIPANIGNLPEAIHLNLSNNQLTGTIPPELGGLSKVQMLDLSFNQLTGSIPLEIGNLTSIRNLFLNNNEFSGTIPSRLTQLTLIGNFYINNNKFRFIDFANEYQTYKNFYGFKYVDQAKTDTKETKNFDIGSSTTLTMCTDNRYTINDTFQWYKGKFPDGGLINGATNREYTISNLGASDAGDYYCLSSHPQITIATNPDRNLVLEREPITLKIACATEVTGASIMPSNNSFTTDTNIEFYLDSTYPNLTYNWTFYNLDNTPNETYEGNYILKSFDTPGTYRMNLIVMQENGCTTSFDKYITVKYANPCLSSETGSIIVKGFDYDYNNLPNNVFSNTSTYFSFDTMSRNLSYNWKFYNPDGTFLTSKPYQSFDIIFENNGEHKVVLEITDLYGCTATFEKIIPVIKDCRKTGVILTYEGSSLDEILENTSLSVKLFGNDFDLDGKQFDWEFLNPNGSIVSTGSNPVFTVTPPTVGNYRINLKITDPESDCVYDFSVVLEAVDACRMTHLTRNGYISLNGQSEYLNDVLFLDLNQTVELGLFREWYNETGKTFNLEWNFYSPNSELISTGNQPRFPITLTTEGFYKVTLKVTDPETGCFTEVSRKFSSVKQNSCTLTNERSNQVKDLTRALIKKLILRTVTGETDAQINASPFLEEFTSLKPFIINSPNDKIYNYKTTRNKFGILINVDFSFSPERESDVHISVRDGLFTNFQRDYVYKNIDDAVYIDINQYVTADETLLSCWTYAKDRSLAKSALEQKDCRYSSEIKNINFCPNPCTPIVGTMKTSSNDFFTNRKTVFSLETLSTDLTYKWTFYNSDNTSFTNFTTSNVDYLYRTAGNYNVVLEVTDSKGCSATFEKTIVVSVNTNCVSLPGTILTSTPEVYVSKNTTFSFETPATDLTYKWIFTQNKTNESTVFFSKTVDFTYLLPGSSEIRLEVTDSNGCKSIFQKSVTIKQSTSLCDNVIQFGRSYIQVGTDSDLFKSATISVNQTTNITFSSQNYSPQYDLEYKWSLLNEDDQVVDSGNNLNFPITPVKGGYYKAVLDLKDHTSGCVYQLVRSIVCTIPSSCTGTNPQSTVVKGLVINLLKNLISRSMMGESDADINSSAVPTEFNTLKPYITTNTAKNRIYNFATTRSTANEFTSVSFSFSPERASDIYISIPHSLQYSQGMPLDYLLSMIESKIYIDLSQYASSNQYLISCLSDSQASAKSVLHTGDCLRASEIRYIDFCPNECDPLLGVIKTNSEIVSLNTPAVFSLETNNASVLSYNWTFYNPDNSVRENQTTSNAFQTYTIPGTYKVELEAKDVNNCTTTLTKMITVAAPACVAAIGTIKTVSPNIFTGTNTEFLFETTATNLTYEWTLYRNVNSSITIFTTNTANIYYLDPGNYNVKLIVTDANGCKNTFRTTVTATVKPPCVNVVGEIKTANPIISTNENTTFSFETTATILRYYWTFHSLNNTPLLTTTESSPTLMYTFPNNYKVTLTVWDENDCYTIIEKNINVVRGCPVIPGSANIPETVTSGQIIPFEYSTTSNGVGYKWTFYNLDGSIKSTSTSNKINKAYYATGNYRVTLELNDLFNSGCKTTIDKIVTVTGECGIQGTIASNPAAESISLDQYVYFWFESEAIDLNYKWTVTKPDNVSSQYSTDKYAPYYFQSGSGTYKIAVEVSDGNGCILNLEKTYNLEYDCSRNTGLVTGSIYNNNHKFYYSSDVLINAPNKFTFWYDYSSQENLPVNWELTDLNGSLISSGTEKEFIFTPTTSAGLILKLTITDQYGCPHHFSKELNVVEKCQFYVSDISGDINFDEEYSYKVAFIDANQTKDLILRSYDENDGKVYTYQWNLYDLDNTLVSTGDQQKFPITLTKAGYYKVTLDIIDPDTDCPVQFTKKIGCVINNSCTETNPKSQIVKELYLDFMRSLVMRCLLGETDEQINTSPMTPEFTALVPYITNGPKDKIYNFKTKLGGESGNSFAGFEFSFSPDRQSDVYYYTRWSLYYNSWDLEKTIDDINYTLYLALNQYVAADQSLVSCFIDYASKMAGKNVNHLETDECLFQTAVQYIEFCPPEDCSPIAGTLKSTPVVGIQKTAKKAQLKQTPKK</sequence>
<dbReference type="CDD" id="cd00146">
    <property type="entry name" value="PKD"/>
    <property type="match status" value="3"/>
</dbReference>
<keyword evidence="7" id="KW-0472">Membrane</keyword>
<dbReference type="PANTHER" id="PTHR47988">
    <property type="entry name" value="SOMATIC EMBRYOGENESIS RECEPTOR KINASE 1"/>
    <property type="match status" value="1"/>
</dbReference>
<dbReference type="InterPro" id="IPR007110">
    <property type="entry name" value="Ig-like_dom"/>
</dbReference>
<dbReference type="InterPro" id="IPR001611">
    <property type="entry name" value="Leu-rich_rpt"/>
</dbReference>
<dbReference type="Pfam" id="PF00560">
    <property type="entry name" value="LRR_1"/>
    <property type="match status" value="6"/>
</dbReference>
<dbReference type="HOGENOM" id="CLU_228587_0_0_10"/>
<dbReference type="PROSITE" id="PS50093">
    <property type="entry name" value="PKD"/>
    <property type="match status" value="5"/>
</dbReference>
<dbReference type="InterPro" id="IPR035986">
    <property type="entry name" value="PKD_dom_sf"/>
</dbReference>
<dbReference type="OrthoDB" id="1303571at2"/>
<feature type="domain" description="PKD" evidence="10">
    <location>
        <begin position="1905"/>
        <end position="1990"/>
    </location>
</feature>
<dbReference type="EMBL" id="CP000685">
    <property type="protein sequence ID" value="ABQ03637.1"/>
    <property type="molecule type" value="Genomic_DNA"/>
</dbReference>
<organism evidence="12 13">
    <name type="scientific">Flavobacterium johnsoniae (strain ATCC 17061 / DSM 2064 / JCM 8514 / BCRC 14874 / CCUG 350202 / NBRC 14942 / NCIMB 11054 / UW101)</name>
    <name type="common">Cytophaga johnsonae</name>
    <dbReference type="NCBI Taxonomy" id="376686"/>
    <lineage>
        <taxon>Bacteria</taxon>
        <taxon>Pseudomonadati</taxon>
        <taxon>Bacteroidota</taxon>
        <taxon>Flavobacteriia</taxon>
        <taxon>Flavobacteriales</taxon>
        <taxon>Flavobacteriaceae</taxon>
        <taxon>Flavobacterium</taxon>
    </lineage>
</organism>
<dbReference type="FunFam" id="3.80.10.10:FF:000129">
    <property type="entry name" value="Leucine-rich repeat receptor-like kinase"/>
    <property type="match status" value="1"/>
</dbReference>
<dbReference type="STRING" id="376686.Fjoh_0602"/>
<evidence type="ECO:0000313" key="13">
    <source>
        <dbReference type="Proteomes" id="UP000006694"/>
    </source>
</evidence>
<dbReference type="SMART" id="SM00089">
    <property type="entry name" value="PKD"/>
    <property type="match status" value="11"/>
</dbReference>
<feature type="signal peptide" evidence="9">
    <location>
        <begin position="1"/>
        <end position="26"/>
    </location>
</feature>
<feature type="chain" id="PRO_5030164690" evidence="9">
    <location>
        <begin position="27"/>
        <end position="2491"/>
    </location>
</feature>
<dbReference type="InterPro" id="IPR022409">
    <property type="entry name" value="PKD/Chitinase_dom"/>
</dbReference>
<feature type="domain" description="PKD" evidence="10">
    <location>
        <begin position="1181"/>
        <end position="1265"/>
    </location>
</feature>
<evidence type="ECO:0000256" key="2">
    <source>
        <dbReference type="ARBA" id="ARBA00022614"/>
    </source>
</evidence>
<evidence type="ECO:0000256" key="7">
    <source>
        <dbReference type="ARBA" id="ARBA00023136"/>
    </source>
</evidence>
<name>A5FMD2_FLAJ1</name>
<reference evidence="12 13" key="1">
    <citation type="journal article" date="2009" name="Appl. Environ. Microbiol.">
        <title>Novel features of the polysaccharide-digesting gliding bacterium Flavobacterium johnsoniae as revealed by genome sequence analysis.</title>
        <authorList>
            <person name="McBride M.J."/>
            <person name="Xie G."/>
            <person name="Martens E.C."/>
            <person name="Lapidus A."/>
            <person name="Henrissat B."/>
            <person name="Rhodes R.G."/>
            <person name="Goltsman E."/>
            <person name="Wang W."/>
            <person name="Xu J."/>
            <person name="Hunnicutt D.W."/>
            <person name="Staroscik A.M."/>
            <person name="Hoover T.R."/>
            <person name="Cheng Y.Q."/>
            <person name="Stein J.L."/>
        </authorList>
    </citation>
    <scope>NUCLEOTIDE SEQUENCE [LARGE SCALE GENOMIC DNA]</scope>
    <source>
        <strain evidence="13">ATCC 17061 / DSM 2064 / JCM 8514 / BCRC 14874 / CCUG 350202 / NBRC 14942 / NCIMB 11054 / UW101</strain>
    </source>
</reference>
<keyword evidence="3" id="KW-0812">Transmembrane</keyword>
<dbReference type="Proteomes" id="UP000006694">
    <property type="component" value="Chromosome"/>
</dbReference>
<evidence type="ECO:0000256" key="8">
    <source>
        <dbReference type="ARBA" id="ARBA00023157"/>
    </source>
</evidence>
<dbReference type="SUPFAM" id="SSF48726">
    <property type="entry name" value="Immunoglobulin"/>
    <property type="match status" value="1"/>
</dbReference>
<dbReference type="InterPro" id="IPR036179">
    <property type="entry name" value="Ig-like_dom_sf"/>
</dbReference>
<dbReference type="Gene3D" id="3.80.10.10">
    <property type="entry name" value="Ribonuclease Inhibitor"/>
    <property type="match status" value="3"/>
</dbReference>
<dbReference type="InterPro" id="IPR032675">
    <property type="entry name" value="LRR_dom_sf"/>
</dbReference>
<feature type="domain" description="PKD" evidence="10">
    <location>
        <begin position="1745"/>
        <end position="1810"/>
    </location>
</feature>
<evidence type="ECO:0000259" key="10">
    <source>
        <dbReference type="PROSITE" id="PS50093"/>
    </source>
</evidence>
<evidence type="ECO:0000256" key="5">
    <source>
        <dbReference type="ARBA" id="ARBA00022737"/>
    </source>
</evidence>
<dbReference type="Gene3D" id="2.60.40.10">
    <property type="entry name" value="Immunoglobulins"/>
    <property type="match status" value="9"/>
</dbReference>
<evidence type="ECO:0000256" key="3">
    <source>
        <dbReference type="ARBA" id="ARBA00022692"/>
    </source>
</evidence>
<protein>
    <submittedName>
        <fullName evidence="12">Two component regulator three Y domain protein</fullName>
    </submittedName>
</protein>
<dbReference type="FunFam" id="3.80.10.10:FF:000383">
    <property type="entry name" value="Leucine-rich repeat receptor protein kinase EMS1"/>
    <property type="match status" value="3"/>
</dbReference>
<dbReference type="eggNOG" id="COG3291">
    <property type="taxonomic scope" value="Bacteria"/>
</dbReference>
<proteinExistence type="predicted"/>
<evidence type="ECO:0000313" key="12">
    <source>
        <dbReference type="EMBL" id="ABQ03637.1"/>
    </source>
</evidence>
<keyword evidence="13" id="KW-1185">Reference proteome</keyword>
<evidence type="ECO:0000256" key="9">
    <source>
        <dbReference type="SAM" id="SignalP"/>
    </source>
</evidence>
<dbReference type="InterPro" id="IPR000601">
    <property type="entry name" value="PKD_dom"/>
</dbReference>
<evidence type="ECO:0000256" key="6">
    <source>
        <dbReference type="ARBA" id="ARBA00022989"/>
    </source>
</evidence>
<feature type="domain" description="PKD" evidence="10">
    <location>
        <begin position="1272"/>
        <end position="1354"/>
    </location>
</feature>
<keyword evidence="4 9" id="KW-0732">Signal</keyword>
<dbReference type="eggNOG" id="COG4886">
    <property type="taxonomic scope" value="Bacteria"/>
</dbReference>
<accession>A5FMD2</accession>
<evidence type="ECO:0000256" key="1">
    <source>
        <dbReference type="ARBA" id="ARBA00004370"/>
    </source>
</evidence>
<comment type="subcellular location">
    <subcellularLocation>
        <location evidence="1">Membrane</location>
    </subcellularLocation>
</comment>
<dbReference type="SUPFAM" id="SSF49299">
    <property type="entry name" value="PKD domain"/>
    <property type="match status" value="7"/>
</dbReference>
<dbReference type="SUPFAM" id="SSF52058">
    <property type="entry name" value="L domain-like"/>
    <property type="match status" value="2"/>
</dbReference>